<gene>
    <name evidence="2" type="ORF">XJ44_04690</name>
</gene>
<reference evidence="2 3" key="1">
    <citation type="submission" date="2015-06" db="EMBL/GenBank/DDBJ databases">
        <title>Genome sequencing of Thermotogales isolates from hydrothermal vents.</title>
        <authorList>
            <person name="Haverkamp T.H."/>
            <person name="Kublanov I.V."/>
            <person name="Nesbo C.L."/>
        </authorList>
    </citation>
    <scope>NUCLEOTIDE SEQUENCE [LARGE SCALE GENOMIC DNA]</scope>
    <source>
        <strain evidence="3">ik275mar</strain>
    </source>
</reference>
<keyword evidence="1" id="KW-0802">TPR repeat</keyword>
<proteinExistence type="predicted"/>
<comment type="caution">
    <text evidence="2">The sequence shown here is derived from an EMBL/GenBank/DDBJ whole genome shotgun (WGS) entry which is preliminary data.</text>
</comment>
<dbReference type="EMBL" id="LBFC01000018">
    <property type="protein sequence ID" value="ONN27093.1"/>
    <property type="molecule type" value="Genomic_DNA"/>
</dbReference>
<evidence type="ECO:0000256" key="1">
    <source>
        <dbReference type="PROSITE-ProRule" id="PRU00339"/>
    </source>
</evidence>
<evidence type="ECO:0000313" key="2">
    <source>
        <dbReference type="EMBL" id="ONN27093.1"/>
    </source>
</evidence>
<keyword evidence="3" id="KW-1185">Reference proteome</keyword>
<dbReference type="Gene3D" id="1.25.40.10">
    <property type="entry name" value="Tetratricopeptide repeat domain"/>
    <property type="match status" value="1"/>
</dbReference>
<sequence length="230" mass="27359">MRWKSLFFSVFFLVNVFSYTIYDLQLAVGKREQQEVLKILNSIDYDALQIDFKCEVILAYTDLYFWGHGDVKRYQDLAKKYVDALLETNYWKVYYAAALVYGHYVQKNYFLALIYYKKVFDFAKKAVEYGQDQYLAHLLYGILHLETPFGDLNVAKDHLLKALQLNKNHIYTYVELGKYYEKVHDCKRAKEMYEKALKLNGLEIWSYINEEAKREASERLLEVERKCTSG</sequence>
<organism evidence="2 3">
    <name type="scientific">Thermosipho affectus</name>
    <dbReference type="NCBI Taxonomy" id="660294"/>
    <lineage>
        <taxon>Bacteria</taxon>
        <taxon>Thermotogati</taxon>
        <taxon>Thermotogota</taxon>
        <taxon>Thermotogae</taxon>
        <taxon>Thermotogales</taxon>
        <taxon>Fervidobacteriaceae</taxon>
        <taxon>Thermosipho</taxon>
    </lineage>
</organism>
<protein>
    <recommendedName>
        <fullName evidence="4">Tetratricopeptide repeat protein</fullName>
    </recommendedName>
</protein>
<evidence type="ECO:0008006" key="4">
    <source>
        <dbReference type="Google" id="ProtNLM"/>
    </source>
</evidence>
<dbReference type="SUPFAM" id="SSF81901">
    <property type="entry name" value="HCP-like"/>
    <property type="match status" value="1"/>
</dbReference>
<evidence type="ECO:0000313" key="3">
    <source>
        <dbReference type="Proteomes" id="UP000242616"/>
    </source>
</evidence>
<feature type="repeat" description="TPR" evidence="1">
    <location>
        <begin position="170"/>
        <end position="203"/>
    </location>
</feature>
<accession>A0ABX3IGZ3</accession>
<name>A0ABX3IGZ3_9BACT</name>
<dbReference type="InterPro" id="IPR019734">
    <property type="entry name" value="TPR_rpt"/>
</dbReference>
<dbReference type="Proteomes" id="UP000242616">
    <property type="component" value="Unassembled WGS sequence"/>
</dbReference>
<dbReference type="PROSITE" id="PS50005">
    <property type="entry name" value="TPR"/>
    <property type="match status" value="1"/>
</dbReference>
<dbReference type="InterPro" id="IPR011990">
    <property type="entry name" value="TPR-like_helical_dom_sf"/>
</dbReference>